<sequence length="62" mass="7563">MPHPKRRKSKAKRDKRRTHHKAILPQLTSCPLTGQIHLYHRAYWHDDKLFYRGRVILQKADY</sequence>
<dbReference type="SUPFAM" id="SSF57829">
    <property type="entry name" value="Zn-binding ribosomal proteins"/>
    <property type="match status" value="1"/>
</dbReference>
<dbReference type="EMBL" id="CP003263">
    <property type="protein sequence ID" value="AGC66958.1"/>
    <property type="molecule type" value="Genomic_DNA"/>
</dbReference>
<dbReference type="Pfam" id="PF01783">
    <property type="entry name" value="Ribosomal_L32p"/>
    <property type="match status" value="1"/>
</dbReference>
<keyword evidence="2 5" id="KW-0689">Ribosomal protein</keyword>
<keyword evidence="7" id="KW-1185">Reference proteome</keyword>
<dbReference type="STRING" id="1133592.ASNER_201"/>
<evidence type="ECO:0000313" key="7">
    <source>
        <dbReference type="Proteomes" id="UP000011174"/>
    </source>
</evidence>
<protein>
    <recommendedName>
        <fullName evidence="4 5">Large ribosomal subunit protein bL32</fullName>
    </recommendedName>
</protein>
<dbReference type="GO" id="GO:0015934">
    <property type="term" value="C:large ribosomal subunit"/>
    <property type="evidence" value="ECO:0007669"/>
    <property type="project" value="InterPro"/>
</dbReference>
<dbReference type="HOGENOM" id="CLU_129084_2_3_10"/>
<dbReference type="NCBIfam" id="TIGR01031">
    <property type="entry name" value="rpmF_bact"/>
    <property type="match status" value="1"/>
</dbReference>
<proteinExistence type="inferred from homology"/>
<evidence type="ECO:0000256" key="5">
    <source>
        <dbReference type="HAMAP-Rule" id="MF_00340"/>
    </source>
</evidence>
<gene>
    <name evidence="5 6" type="primary">rpmF</name>
    <name evidence="6" type="ORF">ASNER_201</name>
</gene>
<organism evidence="6 7">
    <name type="scientific">Candidatus Uzinura diaspidicola str. ASNER</name>
    <dbReference type="NCBI Taxonomy" id="1133592"/>
    <lineage>
        <taxon>Bacteria</taxon>
        <taxon>Pseudomonadati</taxon>
        <taxon>Bacteroidota</taxon>
        <taxon>Flavobacteriia</taxon>
        <taxon>Flavobacteriales</taxon>
        <taxon>Candidatus Uzinura</taxon>
    </lineage>
</organism>
<dbReference type="AlphaFoldDB" id="L7VN25"/>
<dbReference type="InterPro" id="IPR044957">
    <property type="entry name" value="Ribosomal_bL32_bact"/>
</dbReference>
<dbReference type="HAMAP" id="MF_00340">
    <property type="entry name" value="Ribosomal_bL32"/>
    <property type="match status" value="1"/>
</dbReference>
<reference evidence="6 7" key="1">
    <citation type="journal article" date="2013" name="Environ. Microbiol.">
        <title>The nutrient supplying capabilities of Uzinura, an endosymbiont of armoured scale insects.</title>
        <authorList>
            <person name="Sabree Z.L."/>
            <person name="Huang C.Y."/>
            <person name="Okusu A."/>
            <person name="Moran N.A."/>
            <person name="Normark B.B."/>
        </authorList>
    </citation>
    <scope>NUCLEOTIDE SEQUENCE [LARGE SCALE GENOMIC DNA]</scope>
    <source>
        <strain evidence="6 7">ASNER</strain>
    </source>
</reference>
<evidence type="ECO:0000256" key="1">
    <source>
        <dbReference type="ARBA" id="ARBA00008560"/>
    </source>
</evidence>
<evidence type="ECO:0000313" key="6">
    <source>
        <dbReference type="EMBL" id="AGC66958.1"/>
    </source>
</evidence>
<dbReference type="KEGG" id="udi:ASNER_201"/>
<dbReference type="OrthoDB" id="9812874at2"/>
<dbReference type="Proteomes" id="UP000011174">
    <property type="component" value="Chromosome"/>
</dbReference>
<comment type="similarity">
    <text evidence="1 5">Belongs to the bacterial ribosomal protein bL32 family.</text>
</comment>
<dbReference type="GO" id="GO:0003735">
    <property type="term" value="F:structural constituent of ribosome"/>
    <property type="evidence" value="ECO:0007669"/>
    <property type="project" value="InterPro"/>
</dbReference>
<dbReference type="PANTHER" id="PTHR35534:SF1">
    <property type="entry name" value="LARGE RIBOSOMAL SUBUNIT PROTEIN BL32"/>
    <property type="match status" value="1"/>
</dbReference>
<evidence type="ECO:0000256" key="4">
    <source>
        <dbReference type="ARBA" id="ARBA00035178"/>
    </source>
</evidence>
<dbReference type="InterPro" id="IPR002677">
    <property type="entry name" value="Ribosomal_bL32"/>
</dbReference>
<name>L7VN25_9FLAO</name>
<dbReference type="GO" id="GO:0006412">
    <property type="term" value="P:translation"/>
    <property type="evidence" value="ECO:0007669"/>
    <property type="project" value="UniProtKB-UniRule"/>
</dbReference>
<dbReference type="InterPro" id="IPR011332">
    <property type="entry name" value="Ribosomal_zn-bd"/>
</dbReference>
<dbReference type="PANTHER" id="PTHR35534">
    <property type="entry name" value="50S RIBOSOMAL PROTEIN L32"/>
    <property type="match status" value="1"/>
</dbReference>
<evidence type="ECO:0000256" key="3">
    <source>
        <dbReference type="ARBA" id="ARBA00023274"/>
    </source>
</evidence>
<keyword evidence="3 5" id="KW-0687">Ribonucleoprotein</keyword>
<evidence type="ECO:0000256" key="2">
    <source>
        <dbReference type="ARBA" id="ARBA00022980"/>
    </source>
</evidence>
<accession>L7VN25</accession>